<protein>
    <recommendedName>
        <fullName evidence="2">AAA+ ATPase domain-containing protein</fullName>
    </recommendedName>
</protein>
<dbReference type="InterPro" id="IPR039891">
    <property type="entry name" value="VWA8"/>
</dbReference>
<dbReference type="InterPro" id="IPR027417">
    <property type="entry name" value="P-loop_NTPase"/>
</dbReference>
<proteinExistence type="predicted"/>
<feature type="domain" description="AAA+ ATPase" evidence="2">
    <location>
        <begin position="933"/>
        <end position="1134"/>
    </location>
</feature>
<dbReference type="InterPro" id="IPR036465">
    <property type="entry name" value="vWFA_dom_sf"/>
</dbReference>
<sequence length="1669" mass="181862">MVLDTDTVHRINLLECLQELHAGVQEPPEEAPFEWTEDEIQQYFSSGGLSLPTKSSPTEDESHAGRGDEATVPRRIQFGGVVMDAPHPTALSNTRVGWAGPLRGVRASSPCRAELAALEWMTRKIHLRQDMLLLSDPGPRARHLALTLCAVLGREVEHLGVTRDTCADADLKQRREIFDGEVRYVSQSVVNAALHGRVLLLEGMERAERNVLPVLNNLLENREMGLEDGSFLLAAPRFDALLLEDGPHGVPHTAASLAARGLLRVSPEFIVIAIAAPVAKYGGNPLDPPLRSRFACHCLGHLLPGEHLERLCAFAPTVPRDLVRRLVSFAGAVNGSSSPPPPPTDGSRASTRPRAAFNTADLPVLPWFPEGGLESAVRLLAAIPLLRTSLAEVLHRVYPHSLISLDDAQKQMLAEACRELGLQPPESASAPALLLGEVAANPSQRRCVLRFEASPAGEGTGDPRVWSVLRLKEYLTRHGVSSRGLREKTELVEVARKCQHAALAAAECPAAQGTSVQLEAAGGWRGIAGRAQRAGLAASQQRAVCAMLQDHAAAEMDLCVVGERGSGKTYVALGFAASLGYRVRQVFCYRDMTARDLTMRRATDARGNTTWRRSALVEAAVSGDLCLLDGIHRLAPGILYATLAPMLSDRGAALPDGTRLVSDEHWQDLLRRRMGDEEGARDRAEAELEAEGVTRVHPSFRVVATAEVGGEWLTPEALSLFHFHRVEPLREAELLELLRGPGHEEGGPQLGSDEAGGGSRWRALRALLEYGARARGLAERDAVWRSAGLSTRQLLRVGRYLGKHPADVRGALRRAFAASWRFVPAAAREPMEALLADVLMRQGVQRREWQGVAGGIEGGGLWGDEAPAEGAVGVRPAEIAVTQDHAGNTRVRIGAVTAERAPPERTELVPEVRFVATRTHVASLERMLADWALGQHLLLIGNQGVGKNKVVDRLLQLLRCEREYIQLHRDTTMQALTAAPSLVNGVLTYTDSPLVRAARHGRVLVVDEADKAPLEVVCVLKALVEDGELQLADGRTVRIGCHGGGKPSPAEEASGADMPASGAGETEGARDAASGKTEAQTKDDGEGQTEEFIEAHPGFRVVVLANRPGFPFLGNDFFRECGDVFSCHVLDNPEEPSELQLLQAHGPDVPLLTLRRLVRGFNRLRGLVEQGLLAYPYSTRELVGVVRHLQAFPQDGVEVACRNVFDFDAHEPLTMKRLESALRDAGLFTGPTPTAAPPAPINAAVLRRAPGSQFQMDLELEAPPPMQPRGHATAHPTDRRPLEMTAREDAPPPVSEKAPTHGLEDDEEHVGGNQYAGGTGGTGTAGLGGKAGPYRLDKGQDIHLLSEEEKNNVDAETQERARRMADEAYAKRLEAIGMSEFDAAEYERMLAPVASDVQQLRRALDSLQHRSTERVWQRQQNQGELDDNRLVDGVVGATNIYKRRGEDPAHCANQGALPKRIKFVMDLSGSMYTFNRLDGRLDRLLEVAILLFEALDGFESRYEYAMVGHSGSSSEEWLVRWGRPPKARAQRLELVQQMAAHAQFCWSGDHTLEASRLAIRDCLSAPADEYFTFIISDADLQRYNIRPEDLGDIMLAEEKMKAFTLFICANDLSSMKGIASLPLSAYRATSSNEAEDIRRRLPPGRGFVCLNTNILTATIIQILNSAVFT</sequence>
<comment type="caution">
    <text evidence="3">The sequence shown here is derived from an EMBL/GenBank/DDBJ whole genome shotgun (WGS) entry which is preliminary data.</text>
</comment>
<reference evidence="3 4" key="1">
    <citation type="journal article" date="2015" name="Genome Biol. Evol.">
        <title>Comparative Genomics of a Bacterivorous Green Alga Reveals Evolutionary Causalities and Consequences of Phago-Mixotrophic Mode of Nutrition.</title>
        <authorList>
            <person name="Burns J.A."/>
            <person name="Paasch A."/>
            <person name="Narechania A."/>
            <person name="Kim E."/>
        </authorList>
    </citation>
    <scope>NUCLEOTIDE SEQUENCE [LARGE SCALE GENOMIC DNA]</scope>
    <source>
        <strain evidence="3 4">PLY_AMNH</strain>
    </source>
</reference>
<evidence type="ECO:0000313" key="4">
    <source>
        <dbReference type="Proteomes" id="UP001190700"/>
    </source>
</evidence>
<dbReference type="PANTHER" id="PTHR21610">
    <property type="entry name" value="VON WILLEBRAND FACTOR A DOMAIN-CONTAINING PROTEIN 8"/>
    <property type="match status" value="1"/>
</dbReference>
<organism evidence="3 4">
    <name type="scientific">Cymbomonas tetramitiformis</name>
    <dbReference type="NCBI Taxonomy" id="36881"/>
    <lineage>
        <taxon>Eukaryota</taxon>
        <taxon>Viridiplantae</taxon>
        <taxon>Chlorophyta</taxon>
        <taxon>Pyramimonadophyceae</taxon>
        <taxon>Pyramimonadales</taxon>
        <taxon>Pyramimonadaceae</taxon>
        <taxon>Cymbomonas</taxon>
    </lineage>
</organism>
<gene>
    <name evidence="3" type="ORF">CYMTET_21911</name>
</gene>
<dbReference type="EMBL" id="LGRX02010813">
    <property type="protein sequence ID" value="KAK3269661.1"/>
    <property type="molecule type" value="Genomic_DNA"/>
</dbReference>
<feature type="domain" description="AAA+ ATPase" evidence="2">
    <location>
        <begin position="554"/>
        <end position="733"/>
    </location>
</feature>
<dbReference type="Pfam" id="PF07728">
    <property type="entry name" value="AAA_5"/>
    <property type="match status" value="3"/>
</dbReference>
<feature type="compositionally biased region" description="Basic and acidic residues" evidence="1">
    <location>
        <begin position="1276"/>
        <end position="1290"/>
    </location>
</feature>
<dbReference type="Proteomes" id="UP001190700">
    <property type="component" value="Unassembled WGS sequence"/>
</dbReference>
<dbReference type="GO" id="GO:0005737">
    <property type="term" value="C:cytoplasm"/>
    <property type="evidence" value="ECO:0007669"/>
    <property type="project" value="TreeGrafter"/>
</dbReference>
<dbReference type="GO" id="GO:0005524">
    <property type="term" value="F:ATP binding"/>
    <property type="evidence" value="ECO:0007669"/>
    <property type="project" value="InterPro"/>
</dbReference>
<feature type="region of interest" description="Disordered" evidence="1">
    <location>
        <begin position="46"/>
        <end position="71"/>
    </location>
</feature>
<dbReference type="SUPFAM" id="SSF53300">
    <property type="entry name" value="vWA-like"/>
    <property type="match status" value="1"/>
</dbReference>
<dbReference type="FunFam" id="3.40.50.300:FF:000587">
    <property type="entry name" value="von Willebrand factor A domain containing 8"/>
    <property type="match status" value="1"/>
</dbReference>
<dbReference type="Gene3D" id="3.40.50.300">
    <property type="entry name" value="P-loop containing nucleotide triphosphate hydrolases"/>
    <property type="match status" value="3"/>
</dbReference>
<dbReference type="PANTHER" id="PTHR21610:SF9">
    <property type="entry name" value="VON WILLEBRAND FACTOR A DOMAIN-CONTAINING PROTEIN 8"/>
    <property type="match status" value="1"/>
</dbReference>
<dbReference type="SUPFAM" id="SSF52540">
    <property type="entry name" value="P-loop containing nucleoside triphosphate hydrolases"/>
    <property type="match status" value="3"/>
</dbReference>
<evidence type="ECO:0000259" key="2">
    <source>
        <dbReference type="SMART" id="SM00382"/>
    </source>
</evidence>
<feature type="compositionally biased region" description="Gly residues" evidence="1">
    <location>
        <begin position="1314"/>
        <end position="1331"/>
    </location>
</feature>
<evidence type="ECO:0000256" key="1">
    <source>
        <dbReference type="SAM" id="MobiDB-lite"/>
    </source>
</evidence>
<feature type="region of interest" description="Disordered" evidence="1">
    <location>
        <begin position="1261"/>
        <end position="1334"/>
    </location>
</feature>
<dbReference type="SMART" id="SM00382">
    <property type="entry name" value="AAA"/>
    <property type="match status" value="2"/>
</dbReference>
<accession>A0AAE0G2G1</accession>
<feature type="region of interest" description="Disordered" evidence="1">
    <location>
        <begin position="1038"/>
        <end position="1088"/>
    </location>
</feature>
<feature type="compositionally biased region" description="Basic and acidic residues" evidence="1">
    <location>
        <begin position="60"/>
        <end position="71"/>
    </location>
</feature>
<feature type="compositionally biased region" description="Polar residues" evidence="1">
    <location>
        <begin position="46"/>
        <end position="56"/>
    </location>
</feature>
<name>A0AAE0G2G1_9CHLO</name>
<evidence type="ECO:0000313" key="3">
    <source>
        <dbReference type="EMBL" id="KAK3269661.1"/>
    </source>
</evidence>
<dbReference type="GO" id="GO:0016887">
    <property type="term" value="F:ATP hydrolysis activity"/>
    <property type="evidence" value="ECO:0007669"/>
    <property type="project" value="InterPro"/>
</dbReference>
<keyword evidence="4" id="KW-1185">Reference proteome</keyword>
<dbReference type="InterPro" id="IPR011704">
    <property type="entry name" value="ATPase_dyneun-rel_AAA"/>
</dbReference>
<dbReference type="InterPro" id="IPR003593">
    <property type="entry name" value="AAA+_ATPase"/>
</dbReference>